<feature type="transmembrane region" description="Helical" evidence="1">
    <location>
        <begin position="12"/>
        <end position="35"/>
    </location>
</feature>
<protein>
    <recommendedName>
        <fullName evidence="4">PH (Pleckstrin Homology) domain-containing protein</fullName>
    </recommendedName>
</protein>
<comment type="caution">
    <text evidence="2">The sequence shown here is derived from an EMBL/GenBank/DDBJ whole genome shotgun (WGS) entry which is preliminary data.</text>
</comment>
<evidence type="ECO:0000256" key="1">
    <source>
        <dbReference type="SAM" id="Phobius"/>
    </source>
</evidence>
<accession>A0ABS5WIR8</accession>
<gene>
    <name evidence="2" type="ORF">HW347_16645</name>
</gene>
<name>A0ABS5WIR8_9FLAO</name>
<dbReference type="EMBL" id="JACATN010000005">
    <property type="protein sequence ID" value="MBT2162898.1"/>
    <property type="molecule type" value="Genomic_DNA"/>
</dbReference>
<keyword evidence="3" id="KW-1185">Reference proteome</keyword>
<evidence type="ECO:0008006" key="4">
    <source>
        <dbReference type="Google" id="ProtNLM"/>
    </source>
</evidence>
<sequence length="166" mass="19475">MKSNPKHIVKQNLLFPIGLLVFVSAIIFGFIIFTYELEVPLVIKFIFIGIPLVVLVFHFLQRIFSWELILYENIVEISKPFGLDKNSRRKINYGEIREVDFLQGRKLLTSMKIFTNSGKKYNVLLDNSFMEISKMLFFLENSGVTVKLNSDNRIKRKLKKLREKNV</sequence>
<keyword evidence="1" id="KW-0472">Membrane</keyword>
<proteinExistence type="predicted"/>
<reference evidence="3" key="2">
    <citation type="submission" date="2023-07" db="EMBL/GenBank/DDBJ databases">
        <title>Zobellia barbeyronii sp. nov., a new marine flavobacterium, isolated from green and red algae.</title>
        <authorList>
            <person name="Nedashkovskaya O.I."/>
            <person name="Otstavnykh N."/>
            <person name="Zhukova N."/>
            <person name="Guzev K."/>
            <person name="Chausova V."/>
            <person name="Tekutyeva L."/>
            <person name="Mikhailov V."/>
            <person name="Isaeva M."/>
        </authorList>
    </citation>
    <scope>NUCLEOTIDE SEQUENCE [LARGE SCALE GENOMIC DNA]</scope>
    <source>
        <strain evidence="3">KMM 6746</strain>
    </source>
</reference>
<evidence type="ECO:0000313" key="3">
    <source>
        <dbReference type="Proteomes" id="UP000740413"/>
    </source>
</evidence>
<dbReference type="Proteomes" id="UP000740413">
    <property type="component" value="Unassembled WGS sequence"/>
</dbReference>
<dbReference type="RefSeq" id="WP_214612888.1">
    <property type="nucleotide sequence ID" value="NZ_JACATN010000005.1"/>
</dbReference>
<keyword evidence="1" id="KW-0812">Transmembrane</keyword>
<organism evidence="2 3">
    <name type="scientific">Zobellia barbeyronii</name>
    <dbReference type="NCBI Taxonomy" id="2748009"/>
    <lineage>
        <taxon>Bacteria</taxon>
        <taxon>Pseudomonadati</taxon>
        <taxon>Bacteroidota</taxon>
        <taxon>Flavobacteriia</taxon>
        <taxon>Flavobacteriales</taxon>
        <taxon>Flavobacteriaceae</taxon>
        <taxon>Zobellia</taxon>
    </lineage>
</organism>
<feature type="transmembrane region" description="Helical" evidence="1">
    <location>
        <begin position="41"/>
        <end position="60"/>
    </location>
</feature>
<evidence type="ECO:0000313" key="2">
    <source>
        <dbReference type="EMBL" id="MBT2162898.1"/>
    </source>
</evidence>
<keyword evidence="1" id="KW-1133">Transmembrane helix</keyword>
<reference evidence="2 3" key="1">
    <citation type="submission" date="2020-06" db="EMBL/GenBank/DDBJ databases">
        <authorList>
            <person name="Isaeva M.P."/>
            <person name="Chernysheva N.Y."/>
        </authorList>
    </citation>
    <scope>NUCLEOTIDE SEQUENCE [LARGE SCALE GENOMIC DNA]</scope>
    <source>
        <strain evidence="2 3">KMM 6746</strain>
    </source>
</reference>